<accession>A0A378R354</accession>
<dbReference type="EMBL" id="UGQB01000004">
    <property type="protein sequence ID" value="STZ09021.1"/>
    <property type="molecule type" value="Genomic_DNA"/>
</dbReference>
<evidence type="ECO:0000313" key="2">
    <source>
        <dbReference type="Proteomes" id="UP000254065"/>
    </source>
</evidence>
<gene>
    <name evidence="1" type="ORF">NCTC12877_02030</name>
</gene>
<dbReference type="STRING" id="1122244.GCA_000426885_00308"/>
<evidence type="ECO:0000313" key="1">
    <source>
        <dbReference type="EMBL" id="STZ09021.1"/>
    </source>
</evidence>
<dbReference type="AlphaFoldDB" id="A0A378R354"/>
<reference evidence="1 2" key="1">
    <citation type="submission" date="2018-06" db="EMBL/GenBank/DDBJ databases">
        <authorList>
            <consortium name="Pathogen Informatics"/>
            <person name="Doyle S."/>
        </authorList>
    </citation>
    <scope>NUCLEOTIDE SEQUENCE [LARGE SCALE GENOMIC DNA]</scope>
    <source>
        <strain evidence="1 2">NCTC12877</strain>
    </source>
</reference>
<protein>
    <submittedName>
        <fullName evidence="1">Uncharacterized protein</fullName>
    </submittedName>
</protein>
<keyword evidence="2" id="KW-1185">Reference proteome</keyword>
<name>A0A378R354_9GAMM</name>
<sequence length="33" mass="3708">MPTIDNILKRCSENLTLEIDFSLQIPTAGTPYI</sequence>
<dbReference type="Proteomes" id="UP000254065">
    <property type="component" value="Unassembled WGS sequence"/>
</dbReference>
<proteinExistence type="predicted"/>
<organism evidence="1 2">
    <name type="scientific">Moraxella caprae</name>
    <dbReference type="NCBI Taxonomy" id="90240"/>
    <lineage>
        <taxon>Bacteria</taxon>
        <taxon>Pseudomonadati</taxon>
        <taxon>Pseudomonadota</taxon>
        <taxon>Gammaproteobacteria</taxon>
        <taxon>Moraxellales</taxon>
        <taxon>Moraxellaceae</taxon>
        <taxon>Moraxella</taxon>
    </lineage>
</organism>